<evidence type="ECO:0000259" key="1">
    <source>
        <dbReference type="Pfam" id="PF13577"/>
    </source>
</evidence>
<dbReference type="InterPro" id="IPR032710">
    <property type="entry name" value="NTF2-like_dom_sf"/>
</dbReference>
<dbReference type="Pfam" id="PF13577">
    <property type="entry name" value="SnoaL_4"/>
    <property type="match status" value="1"/>
</dbReference>
<dbReference type="Gene3D" id="3.10.450.50">
    <property type="match status" value="1"/>
</dbReference>
<proteinExistence type="predicted"/>
<feature type="domain" description="SnoaL-like" evidence="1">
    <location>
        <begin position="4"/>
        <end position="127"/>
    </location>
</feature>
<sequence length="153" mass="17035">MTGEDYFAIQNLLHSYPMLLDRGDFDAVGQLFENAVVHSGGAMMADRDPASMAKAFRDWVITYDGSPRTRHILANLIITFEGNDRAVATSYVMVFQQAPGGPLHPVIGGDYRDVVERRNGRWTIVERQMGNDLIGDLSRHGRDIATITPSRVN</sequence>
<evidence type="ECO:0000313" key="2">
    <source>
        <dbReference type="EMBL" id="AYJ87739.1"/>
    </source>
</evidence>
<dbReference type="SUPFAM" id="SSF54427">
    <property type="entry name" value="NTF2-like"/>
    <property type="match status" value="1"/>
</dbReference>
<dbReference type="EMBL" id="CP032829">
    <property type="protein sequence ID" value="AYJ87739.1"/>
    <property type="molecule type" value="Genomic_DNA"/>
</dbReference>
<organism evidence="2 3">
    <name type="scientific">Sphingomonas paeninsulae</name>
    <dbReference type="NCBI Taxonomy" id="2319844"/>
    <lineage>
        <taxon>Bacteria</taxon>
        <taxon>Pseudomonadati</taxon>
        <taxon>Pseudomonadota</taxon>
        <taxon>Alphaproteobacteria</taxon>
        <taxon>Sphingomonadales</taxon>
        <taxon>Sphingomonadaceae</taxon>
        <taxon>Sphingomonas</taxon>
    </lineage>
</organism>
<protein>
    <submittedName>
        <fullName evidence="2">Nuclear transport factor 2 family protein</fullName>
    </submittedName>
</protein>
<reference evidence="2 3" key="1">
    <citation type="submission" date="2018-09" db="EMBL/GenBank/DDBJ databases">
        <title>Sphingomonas peninsula sp. nov., isolated from fildes peninsula, Antarctic soil.</title>
        <authorList>
            <person name="Yingchao G."/>
        </authorList>
    </citation>
    <scope>NUCLEOTIDE SEQUENCE [LARGE SCALE GENOMIC DNA]</scope>
    <source>
        <strain evidence="2 3">YZ-8</strain>
    </source>
</reference>
<dbReference type="CDD" id="cd00531">
    <property type="entry name" value="NTF2_like"/>
    <property type="match status" value="1"/>
</dbReference>
<evidence type="ECO:0000313" key="3">
    <source>
        <dbReference type="Proteomes" id="UP000276254"/>
    </source>
</evidence>
<keyword evidence="3" id="KW-1185">Reference proteome</keyword>
<gene>
    <name evidence="2" type="ORF">D3Y57_19675</name>
</gene>
<dbReference type="InterPro" id="IPR037401">
    <property type="entry name" value="SnoaL-like"/>
</dbReference>
<dbReference type="Proteomes" id="UP000276254">
    <property type="component" value="Chromosome"/>
</dbReference>
<name>A0A494TDX5_SPHPE</name>
<accession>A0A494TDX5</accession>
<dbReference type="RefSeq" id="WP_121155423.1">
    <property type="nucleotide sequence ID" value="NZ_CP032829.1"/>
</dbReference>
<dbReference type="KEGG" id="spha:D3Y57_19675"/>
<dbReference type="OrthoDB" id="581683at2"/>
<dbReference type="AlphaFoldDB" id="A0A494TDX5"/>